<evidence type="ECO:0000313" key="1">
    <source>
        <dbReference type="EMBL" id="CAG8760516.1"/>
    </source>
</evidence>
<sequence>TTRNSQSRNNEKVEPKQTLSIAIPTSLYQKLMKEVGKGKIDKFIKETVEEKLEQEKENLGKAYQECYANNPHLLELAKK</sequence>
<reference evidence="1" key="1">
    <citation type="submission" date="2021-06" db="EMBL/GenBank/DDBJ databases">
        <authorList>
            <person name="Kallberg Y."/>
            <person name="Tangrot J."/>
            <person name="Rosling A."/>
        </authorList>
    </citation>
    <scope>NUCLEOTIDE SEQUENCE</scope>
    <source>
        <strain evidence="1">28 12/20/2015</strain>
    </source>
</reference>
<gene>
    <name evidence="1" type="ORF">SPELUC_LOCUS15099</name>
</gene>
<organism evidence="1 2">
    <name type="scientific">Cetraspora pellucida</name>
    <dbReference type="NCBI Taxonomy" id="1433469"/>
    <lineage>
        <taxon>Eukaryota</taxon>
        <taxon>Fungi</taxon>
        <taxon>Fungi incertae sedis</taxon>
        <taxon>Mucoromycota</taxon>
        <taxon>Glomeromycotina</taxon>
        <taxon>Glomeromycetes</taxon>
        <taxon>Diversisporales</taxon>
        <taxon>Gigasporaceae</taxon>
        <taxon>Cetraspora</taxon>
    </lineage>
</organism>
<name>A0ACA9QTZ5_9GLOM</name>
<dbReference type="Proteomes" id="UP000789366">
    <property type="component" value="Unassembled WGS sequence"/>
</dbReference>
<protein>
    <submittedName>
        <fullName evidence="1">4034_t:CDS:1</fullName>
    </submittedName>
</protein>
<proteinExistence type="predicted"/>
<dbReference type="EMBL" id="CAJVPW010048010">
    <property type="protein sequence ID" value="CAG8760516.1"/>
    <property type="molecule type" value="Genomic_DNA"/>
</dbReference>
<accession>A0ACA9QTZ5</accession>
<evidence type="ECO:0000313" key="2">
    <source>
        <dbReference type="Proteomes" id="UP000789366"/>
    </source>
</evidence>
<comment type="caution">
    <text evidence="1">The sequence shown here is derived from an EMBL/GenBank/DDBJ whole genome shotgun (WGS) entry which is preliminary data.</text>
</comment>
<feature type="non-terminal residue" evidence="1">
    <location>
        <position position="1"/>
    </location>
</feature>
<keyword evidence="2" id="KW-1185">Reference proteome</keyword>